<gene>
    <name evidence="3" type="ORF">JIN84_11035</name>
</gene>
<feature type="signal peptide" evidence="2">
    <location>
        <begin position="1"/>
        <end position="25"/>
    </location>
</feature>
<feature type="compositionally biased region" description="Low complexity" evidence="1">
    <location>
        <begin position="185"/>
        <end position="197"/>
    </location>
</feature>
<sequence length="203" mass="21677">MKTSRSTGLPACFSLLLALIGMTHADVPKKAPLSRYQGLWLNSPFTSKPPPPEAGPVNNPLDDYALLGVSSIGEKGETRVTLINKKTPDERITVDSGATVKGFKIVKVNHKQGNPLGTVVEMMSGSQKGTVSFDEKLLTIAAPKAPPQAQVPPQPGAQPQPPPQPGQPIPRQPRPRVVPPPVPQPAAQAQPVQQNQRPQRRGN</sequence>
<dbReference type="Proteomes" id="UP000600139">
    <property type="component" value="Unassembled WGS sequence"/>
</dbReference>
<dbReference type="RefSeq" id="WP_200351104.1">
    <property type="nucleotide sequence ID" value="NZ_BAABHZ010000006.1"/>
</dbReference>
<name>A0A934R525_9BACT</name>
<evidence type="ECO:0000256" key="2">
    <source>
        <dbReference type="SAM" id="SignalP"/>
    </source>
</evidence>
<feature type="compositionally biased region" description="Pro residues" evidence="1">
    <location>
        <begin position="145"/>
        <end position="184"/>
    </location>
</feature>
<dbReference type="EMBL" id="JAENIK010000011">
    <property type="protein sequence ID" value="MBK1816148.1"/>
    <property type="molecule type" value="Genomic_DNA"/>
</dbReference>
<keyword evidence="2" id="KW-0732">Signal</keyword>
<organism evidence="3 4">
    <name type="scientific">Luteolibacter yonseiensis</name>
    <dbReference type="NCBI Taxonomy" id="1144680"/>
    <lineage>
        <taxon>Bacteria</taxon>
        <taxon>Pseudomonadati</taxon>
        <taxon>Verrucomicrobiota</taxon>
        <taxon>Verrucomicrobiia</taxon>
        <taxon>Verrucomicrobiales</taxon>
        <taxon>Verrucomicrobiaceae</taxon>
        <taxon>Luteolibacter</taxon>
    </lineage>
</organism>
<reference evidence="3" key="1">
    <citation type="submission" date="2021-01" db="EMBL/GenBank/DDBJ databases">
        <title>Modified the classification status of verrucomicrobia.</title>
        <authorList>
            <person name="Feng X."/>
        </authorList>
    </citation>
    <scope>NUCLEOTIDE SEQUENCE</scope>
    <source>
        <strain evidence="3">JCM 18052</strain>
    </source>
</reference>
<feature type="region of interest" description="Disordered" evidence="1">
    <location>
        <begin position="145"/>
        <end position="203"/>
    </location>
</feature>
<dbReference type="AlphaFoldDB" id="A0A934R525"/>
<evidence type="ECO:0000313" key="4">
    <source>
        <dbReference type="Proteomes" id="UP000600139"/>
    </source>
</evidence>
<protein>
    <submittedName>
        <fullName evidence="3">Uncharacterized protein</fullName>
    </submittedName>
</protein>
<accession>A0A934R525</accession>
<keyword evidence="4" id="KW-1185">Reference proteome</keyword>
<evidence type="ECO:0000256" key="1">
    <source>
        <dbReference type="SAM" id="MobiDB-lite"/>
    </source>
</evidence>
<evidence type="ECO:0000313" key="3">
    <source>
        <dbReference type="EMBL" id="MBK1816148.1"/>
    </source>
</evidence>
<feature type="chain" id="PRO_5036681719" evidence="2">
    <location>
        <begin position="26"/>
        <end position="203"/>
    </location>
</feature>
<proteinExistence type="predicted"/>
<comment type="caution">
    <text evidence="3">The sequence shown here is derived from an EMBL/GenBank/DDBJ whole genome shotgun (WGS) entry which is preliminary data.</text>
</comment>